<dbReference type="Gramene" id="Psat01G0405800-T1">
    <property type="protein sequence ID" value="KAI5446073.1"/>
    <property type="gene ID" value="KIW84_014058"/>
</dbReference>
<protein>
    <recommendedName>
        <fullName evidence="1">Aminotransferase-like plant mobile domain-containing protein</fullName>
    </recommendedName>
</protein>
<dbReference type="PANTHER" id="PTHR46033:SF8">
    <property type="entry name" value="PROTEIN MAINTENANCE OF MERISTEMS-LIKE"/>
    <property type="match status" value="1"/>
</dbReference>
<proteinExistence type="predicted"/>
<keyword evidence="3" id="KW-1185">Reference proteome</keyword>
<dbReference type="PANTHER" id="PTHR46033">
    <property type="entry name" value="PROTEIN MAIN-LIKE 2"/>
    <property type="match status" value="1"/>
</dbReference>
<feature type="domain" description="Aminotransferase-like plant mobile" evidence="1">
    <location>
        <begin position="21"/>
        <end position="155"/>
    </location>
</feature>
<organism evidence="2 3">
    <name type="scientific">Pisum sativum</name>
    <name type="common">Garden pea</name>
    <name type="synonym">Lathyrus oleraceus</name>
    <dbReference type="NCBI Taxonomy" id="3888"/>
    <lineage>
        <taxon>Eukaryota</taxon>
        <taxon>Viridiplantae</taxon>
        <taxon>Streptophyta</taxon>
        <taxon>Embryophyta</taxon>
        <taxon>Tracheophyta</taxon>
        <taxon>Spermatophyta</taxon>
        <taxon>Magnoliopsida</taxon>
        <taxon>eudicotyledons</taxon>
        <taxon>Gunneridae</taxon>
        <taxon>Pentapetalae</taxon>
        <taxon>rosids</taxon>
        <taxon>fabids</taxon>
        <taxon>Fabales</taxon>
        <taxon>Fabaceae</taxon>
        <taxon>Papilionoideae</taxon>
        <taxon>50 kb inversion clade</taxon>
        <taxon>NPAAA clade</taxon>
        <taxon>Hologalegina</taxon>
        <taxon>IRL clade</taxon>
        <taxon>Fabeae</taxon>
        <taxon>Lathyrus</taxon>
    </lineage>
</organism>
<dbReference type="GO" id="GO:0010073">
    <property type="term" value="P:meristem maintenance"/>
    <property type="evidence" value="ECO:0007669"/>
    <property type="project" value="InterPro"/>
</dbReference>
<dbReference type="InterPro" id="IPR019557">
    <property type="entry name" value="AminoTfrase-like_pln_mobile"/>
</dbReference>
<dbReference type="Proteomes" id="UP001058974">
    <property type="component" value="Chromosome 1"/>
</dbReference>
<dbReference type="AlphaFoldDB" id="A0A9D5GYU7"/>
<dbReference type="Pfam" id="PF10536">
    <property type="entry name" value="PMD"/>
    <property type="match status" value="1"/>
</dbReference>
<reference evidence="2 3" key="1">
    <citation type="journal article" date="2022" name="Nat. Genet.">
        <title>Improved pea reference genome and pan-genome highlight genomic features and evolutionary characteristics.</title>
        <authorList>
            <person name="Yang T."/>
            <person name="Liu R."/>
            <person name="Luo Y."/>
            <person name="Hu S."/>
            <person name="Wang D."/>
            <person name="Wang C."/>
            <person name="Pandey M.K."/>
            <person name="Ge S."/>
            <person name="Xu Q."/>
            <person name="Li N."/>
            <person name="Li G."/>
            <person name="Huang Y."/>
            <person name="Saxena R.K."/>
            <person name="Ji Y."/>
            <person name="Li M."/>
            <person name="Yan X."/>
            <person name="He Y."/>
            <person name="Liu Y."/>
            <person name="Wang X."/>
            <person name="Xiang C."/>
            <person name="Varshney R.K."/>
            <person name="Ding H."/>
            <person name="Gao S."/>
            <person name="Zong X."/>
        </authorList>
    </citation>
    <scope>NUCLEOTIDE SEQUENCE [LARGE SCALE GENOMIC DNA]</scope>
    <source>
        <strain evidence="2 3">cv. Zhongwan 6</strain>
    </source>
</reference>
<accession>A0A9D5GYU7</accession>
<evidence type="ECO:0000259" key="1">
    <source>
        <dbReference type="Pfam" id="PF10536"/>
    </source>
</evidence>
<gene>
    <name evidence="2" type="ORF">KIW84_014058</name>
</gene>
<sequence length="159" mass="18016">MRSHPMAYPDPWCVPYIERAGLGHVMHVVNATIDVKFILALCERWRPETHTFHLPTSECTVTLEDVYMLLGLRIYGKPVTGNVQQSNELCVQMLGVDLVEGEGSANARGQSIKLSSLQFYHDAIILTEDSSEQEKIIKQGFTLCYYLGTCYFPKTREIT</sequence>
<name>A0A9D5GYU7_PEA</name>
<comment type="caution">
    <text evidence="2">The sequence shown here is derived from an EMBL/GenBank/DDBJ whole genome shotgun (WGS) entry which is preliminary data.</text>
</comment>
<dbReference type="InterPro" id="IPR044824">
    <property type="entry name" value="MAIN-like"/>
</dbReference>
<evidence type="ECO:0000313" key="3">
    <source>
        <dbReference type="Proteomes" id="UP001058974"/>
    </source>
</evidence>
<dbReference type="EMBL" id="JAMSHJ010000001">
    <property type="protein sequence ID" value="KAI5446073.1"/>
    <property type="molecule type" value="Genomic_DNA"/>
</dbReference>
<evidence type="ECO:0000313" key="2">
    <source>
        <dbReference type="EMBL" id="KAI5446073.1"/>
    </source>
</evidence>